<accession>A0A4S2FQH5</accession>
<reference evidence="2 3" key="1">
    <citation type="submission" date="2019-04" db="EMBL/GenBank/DDBJ databases">
        <title>Microbes associate with the intestines of laboratory mice.</title>
        <authorList>
            <person name="Navarre W."/>
            <person name="Wong E."/>
            <person name="Huang K."/>
            <person name="Tropini C."/>
            <person name="Ng K."/>
            <person name="Yu B."/>
        </authorList>
    </citation>
    <scope>NUCLEOTIDE SEQUENCE [LARGE SCALE GENOMIC DNA]</scope>
    <source>
        <strain evidence="2 3">NM22_B1</strain>
    </source>
</reference>
<dbReference type="PANTHER" id="PTHR43581">
    <property type="entry name" value="ATP/GTP PHOSPHATASE"/>
    <property type="match status" value="1"/>
</dbReference>
<organism evidence="2 3">
    <name type="scientific">Phocaeicola sartorii</name>
    <dbReference type="NCBI Taxonomy" id="671267"/>
    <lineage>
        <taxon>Bacteria</taxon>
        <taxon>Pseudomonadati</taxon>
        <taxon>Bacteroidota</taxon>
        <taxon>Bacteroidia</taxon>
        <taxon>Bacteroidales</taxon>
        <taxon>Bacteroidaceae</taxon>
        <taxon>Phocaeicola</taxon>
    </lineage>
</organism>
<dbReference type="InterPro" id="IPR027417">
    <property type="entry name" value="P-loop_NTPase"/>
</dbReference>
<sequence>MISRIVIEKLHNLYDYDIQIPDEQRVSIITGPNGYGKTTLLKIISYLLACKFWFFYFLKFKSITIYFQNGIYILLKKDIDRAEDKSPMVLSEIVNTKEQICVEFYLNGAVVDSLVLGSTYMARLVRKYAMGISSRFKEDFDLENALENDYLVENDTYLSDNGKSICMFLQEQSCRFVKEQRLLADNSFRVQHGLHRATNNNNEFEINIIAERLQKLFAENQMEFAMKSQEIDATFIRRLIHEEHSQYEEEVFRKKLDVLKRKMTDYRKYGLAPQTDILEEYPDRLQHVLSLYIDDMEAKLSIFDDFYKKLSLFDLFVSGKSLSNKRIEFNDKKGISVYNENNEEIPLNKLSGGEQNLIILYYQLVFTTNSNSLLLIDEPENSLHMAWLSLMLKDYQRMADDLKCQIIIATHSPVFIDSQWDITFDLFLNDSTKKEQFDHGDFFAGNTECGNKSK</sequence>
<protein>
    <recommendedName>
        <fullName evidence="1">Endonuclease GajA/Old nuclease/RecF-like AAA domain-containing protein</fullName>
    </recommendedName>
</protein>
<dbReference type="PANTHER" id="PTHR43581:SF2">
    <property type="entry name" value="EXCINUCLEASE ATPASE SUBUNIT"/>
    <property type="match status" value="1"/>
</dbReference>
<gene>
    <name evidence="2" type="ORF">E5339_06950</name>
</gene>
<dbReference type="InterPro" id="IPR051396">
    <property type="entry name" value="Bact_Antivir_Def_Nuclease"/>
</dbReference>
<dbReference type="RefSeq" id="WP_135950939.1">
    <property type="nucleotide sequence ID" value="NZ_CAKOCL010000013.1"/>
</dbReference>
<dbReference type="InterPro" id="IPR041685">
    <property type="entry name" value="AAA_GajA/Old/RecF-like"/>
</dbReference>
<dbReference type="AlphaFoldDB" id="A0A4S2FQH5"/>
<dbReference type="EMBL" id="SRYJ01000012">
    <property type="protein sequence ID" value="TGY71395.1"/>
    <property type="molecule type" value="Genomic_DNA"/>
</dbReference>
<name>A0A4S2FQH5_9BACT</name>
<evidence type="ECO:0000313" key="2">
    <source>
        <dbReference type="EMBL" id="TGY71395.1"/>
    </source>
</evidence>
<dbReference type="Gene3D" id="3.40.50.300">
    <property type="entry name" value="P-loop containing nucleotide triphosphate hydrolases"/>
    <property type="match status" value="1"/>
</dbReference>
<evidence type="ECO:0000313" key="3">
    <source>
        <dbReference type="Proteomes" id="UP000310760"/>
    </source>
</evidence>
<proteinExistence type="predicted"/>
<comment type="caution">
    <text evidence="2">The sequence shown here is derived from an EMBL/GenBank/DDBJ whole genome shotgun (WGS) entry which is preliminary data.</text>
</comment>
<dbReference type="CDD" id="cd00267">
    <property type="entry name" value="ABC_ATPase"/>
    <property type="match status" value="1"/>
</dbReference>
<evidence type="ECO:0000259" key="1">
    <source>
        <dbReference type="Pfam" id="PF13175"/>
    </source>
</evidence>
<dbReference type="SUPFAM" id="SSF52540">
    <property type="entry name" value="P-loop containing nucleoside triphosphate hydrolases"/>
    <property type="match status" value="2"/>
</dbReference>
<dbReference type="Proteomes" id="UP000310760">
    <property type="component" value="Unassembled WGS sequence"/>
</dbReference>
<dbReference type="Pfam" id="PF13175">
    <property type="entry name" value="AAA_15"/>
    <property type="match status" value="1"/>
</dbReference>
<feature type="domain" description="Endonuclease GajA/Old nuclease/RecF-like AAA" evidence="1">
    <location>
        <begin position="1"/>
        <end position="416"/>
    </location>
</feature>